<keyword evidence="2" id="KW-1185">Reference proteome</keyword>
<dbReference type="Proteomes" id="UP000276133">
    <property type="component" value="Unassembled WGS sequence"/>
</dbReference>
<sequence length="213" mass="24785">MENEGFYISAEKENITSVYINCKHIFGNNDPKNWRTNIVLFMGLKLALNRTIEKIQLKLINCKSLETKTWTNFDKMMREIYDICINVINLESWKFSKCTCKFWMKNYYFDHVIGCCYRLKLMNLDSIGMDIPISNKRKRGAQSKNKKALEHQPTDLVNTGVAGIESDELSSDQQSKRLNVISQPINMNEVLPSTSNNIVEKFSYNWGSKMLKK</sequence>
<evidence type="ECO:0000313" key="1">
    <source>
        <dbReference type="EMBL" id="RNA02019.1"/>
    </source>
</evidence>
<name>A0A3M7PSW3_BRAPC</name>
<reference evidence="1 2" key="1">
    <citation type="journal article" date="2018" name="Sci. Rep.">
        <title>Genomic signatures of local adaptation to the degree of environmental predictability in rotifers.</title>
        <authorList>
            <person name="Franch-Gras L."/>
            <person name="Hahn C."/>
            <person name="Garcia-Roger E.M."/>
            <person name="Carmona M.J."/>
            <person name="Serra M."/>
            <person name="Gomez A."/>
        </authorList>
    </citation>
    <scope>NUCLEOTIDE SEQUENCE [LARGE SCALE GENOMIC DNA]</scope>
    <source>
        <strain evidence="1">HYR1</strain>
    </source>
</reference>
<protein>
    <submittedName>
        <fullName evidence="1">Uncharacterized protein</fullName>
    </submittedName>
</protein>
<dbReference type="AlphaFoldDB" id="A0A3M7PSW3"/>
<proteinExistence type="predicted"/>
<dbReference type="OrthoDB" id="10186979at2759"/>
<accession>A0A3M7PSW3</accession>
<gene>
    <name evidence="1" type="ORF">BpHYR1_001467</name>
</gene>
<organism evidence="1 2">
    <name type="scientific">Brachionus plicatilis</name>
    <name type="common">Marine rotifer</name>
    <name type="synonym">Brachionus muelleri</name>
    <dbReference type="NCBI Taxonomy" id="10195"/>
    <lineage>
        <taxon>Eukaryota</taxon>
        <taxon>Metazoa</taxon>
        <taxon>Spiralia</taxon>
        <taxon>Gnathifera</taxon>
        <taxon>Rotifera</taxon>
        <taxon>Eurotatoria</taxon>
        <taxon>Monogononta</taxon>
        <taxon>Pseudotrocha</taxon>
        <taxon>Ploima</taxon>
        <taxon>Brachionidae</taxon>
        <taxon>Brachionus</taxon>
    </lineage>
</organism>
<evidence type="ECO:0000313" key="2">
    <source>
        <dbReference type="Proteomes" id="UP000276133"/>
    </source>
</evidence>
<dbReference type="EMBL" id="REGN01009073">
    <property type="protein sequence ID" value="RNA02019.1"/>
    <property type="molecule type" value="Genomic_DNA"/>
</dbReference>
<comment type="caution">
    <text evidence="1">The sequence shown here is derived from an EMBL/GenBank/DDBJ whole genome shotgun (WGS) entry which is preliminary data.</text>
</comment>